<evidence type="ECO:0000313" key="2">
    <source>
        <dbReference type="EMBL" id="GAI70017.1"/>
    </source>
</evidence>
<sequence>THGGAGRERKADKKAETKKPDLYVVPPRKEQKEKPPKEIMDWCKAHYTRGEWKKILRGLHKFYLYRKRREDKYYPGKSERQNRQYIYGQEWLAGKLKIDRRTVGRWFRRFEGDGIIYIPYRGYKDPKKKVNRGASICELAFTEGHRKKNKRETGERKNSPSIRWDT</sequence>
<organism evidence="2">
    <name type="scientific">marine sediment metagenome</name>
    <dbReference type="NCBI Taxonomy" id="412755"/>
    <lineage>
        <taxon>unclassified sequences</taxon>
        <taxon>metagenomes</taxon>
        <taxon>ecological metagenomes</taxon>
    </lineage>
</organism>
<feature type="non-terminal residue" evidence="2">
    <location>
        <position position="1"/>
    </location>
</feature>
<name>X1QNB5_9ZZZZ</name>
<dbReference type="EMBL" id="BARW01002287">
    <property type="protein sequence ID" value="GAI70017.1"/>
    <property type="molecule type" value="Genomic_DNA"/>
</dbReference>
<feature type="region of interest" description="Disordered" evidence="1">
    <location>
        <begin position="1"/>
        <end position="36"/>
    </location>
</feature>
<reference evidence="2" key="1">
    <citation type="journal article" date="2014" name="Front. Microbiol.">
        <title>High frequency of phylogenetically diverse reductive dehalogenase-homologous genes in deep subseafloor sedimentary metagenomes.</title>
        <authorList>
            <person name="Kawai M."/>
            <person name="Futagami T."/>
            <person name="Toyoda A."/>
            <person name="Takaki Y."/>
            <person name="Nishi S."/>
            <person name="Hori S."/>
            <person name="Arai W."/>
            <person name="Tsubouchi T."/>
            <person name="Morono Y."/>
            <person name="Uchiyama I."/>
            <person name="Ito T."/>
            <person name="Fujiyama A."/>
            <person name="Inagaki F."/>
            <person name="Takami H."/>
        </authorList>
    </citation>
    <scope>NUCLEOTIDE SEQUENCE</scope>
    <source>
        <strain evidence="2">Expedition CK06-06</strain>
    </source>
</reference>
<gene>
    <name evidence="2" type="ORF">S12H4_06497</name>
</gene>
<feature type="region of interest" description="Disordered" evidence="1">
    <location>
        <begin position="145"/>
        <end position="166"/>
    </location>
</feature>
<dbReference type="AlphaFoldDB" id="X1QNB5"/>
<evidence type="ECO:0000256" key="1">
    <source>
        <dbReference type="SAM" id="MobiDB-lite"/>
    </source>
</evidence>
<accession>X1QNB5</accession>
<protein>
    <submittedName>
        <fullName evidence="2">Uncharacterized protein</fullName>
    </submittedName>
</protein>
<proteinExistence type="predicted"/>
<feature type="compositionally biased region" description="Basic and acidic residues" evidence="1">
    <location>
        <begin position="151"/>
        <end position="166"/>
    </location>
</feature>
<comment type="caution">
    <text evidence="2">The sequence shown here is derived from an EMBL/GenBank/DDBJ whole genome shotgun (WGS) entry which is preliminary data.</text>
</comment>